<dbReference type="Pfam" id="PF05016">
    <property type="entry name" value="ParE_toxin"/>
    <property type="match status" value="1"/>
</dbReference>
<sequence>MDELTIVWTLTALKQRNQVFKYWNLRNNSNAYSKRLNLKIKEKTTLLKDFPEMGNPTEKLNLRKINLEHFSIFYKVFNYKIIIVAFWDNRQDPKTLLKFLKQN</sequence>
<evidence type="ECO:0008006" key="4">
    <source>
        <dbReference type="Google" id="ProtNLM"/>
    </source>
</evidence>
<accession>A0A1B8U2M2</accession>
<dbReference type="AlphaFoldDB" id="A0A1B8U2M2"/>
<keyword evidence="3" id="KW-1185">Reference proteome</keyword>
<evidence type="ECO:0000313" key="2">
    <source>
        <dbReference type="EMBL" id="OBY66116.1"/>
    </source>
</evidence>
<evidence type="ECO:0000313" key="3">
    <source>
        <dbReference type="Proteomes" id="UP000092584"/>
    </source>
</evidence>
<comment type="caution">
    <text evidence="2">The sequence shown here is derived from an EMBL/GenBank/DDBJ whole genome shotgun (WGS) entry which is preliminary data.</text>
</comment>
<dbReference type="Proteomes" id="UP000092584">
    <property type="component" value="Unassembled WGS sequence"/>
</dbReference>
<gene>
    <name evidence="2" type="ORF">LPB3_01470</name>
</gene>
<dbReference type="EMBL" id="LSFM01000003">
    <property type="protein sequence ID" value="OBY66116.1"/>
    <property type="molecule type" value="Genomic_DNA"/>
</dbReference>
<dbReference type="OrthoDB" id="1098070at2"/>
<dbReference type="RefSeq" id="WP_065317828.1">
    <property type="nucleotide sequence ID" value="NZ_CP017477.1"/>
</dbReference>
<evidence type="ECO:0000256" key="1">
    <source>
        <dbReference type="ARBA" id="ARBA00022649"/>
    </source>
</evidence>
<dbReference type="InterPro" id="IPR035093">
    <property type="entry name" value="RelE/ParE_toxin_dom_sf"/>
</dbReference>
<dbReference type="InterPro" id="IPR007712">
    <property type="entry name" value="RelE/ParE_toxin"/>
</dbReference>
<dbReference type="STRING" id="1774273.LPB03_08085"/>
<organism evidence="2 3">
    <name type="scientific">Polaribacter vadi</name>
    <dbReference type="NCBI Taxonomy" id="1774273"/>
    <lineage>
        <taxon>Bacteria</taxon>
        <taxon>Pseudomonadati</taxon>
        <taxon>Bacteroidota</taxon>
        <taxon>Flavobacteriia</taxon>
        <taxon>Flavobacteriales</taxon>
        <taxon>Flavobacteriaceae</taxon>
    </lineage>
</organism>
<dbReference type="KEGG" id="pob:LPB03_08085"/>
<keyword evidence="1" id="KW-1277">Toxin-antitoxin system</keyword>
<name>A0A1B8U2M2_9FLAO</name>
<proteinExistence type="predicted"/>
<reference evidence="3" key="1">
    <citation type="submission" date="2016-02" db="EMBL/GenBank/DDBJ databases">
        <authorList>
            <person name="Shin S.-K."/>
            <person name="Yi H."/>
            <person name="Kim E."/>
        </authorList>
    </citation>
    <scope>NUCLEOTIDE SEQUENCE [LARGE SCALE GENOMIC DNA]</scope>
    <source>
        <strain evidence="3">LPB0003</strain>
    </source>
</reference>
<protein>
    <recommendedName>
        <fullName evidence="4">Plasmid stabilization protein</fullName>
    </recommendedName>
</protein>
<dbReference type="Gene3D" id="3.30.2310.20">
    <property type="entry name" value="RelE-like"/>
    <property type="match status" value="1"/>
</dbReference>